<dbReference type="RefSeq" id="WP_187725311.1">
    <property type="nucleotide sequence ID" value="NZ_CP060783.1"/>
</dbReference>
<evidence type="ECO:0000256" key="5">
    <source>
        <dbReference type="SAM" id="Phobius"/>
    </source>
</evidence>
<dbReference type="KEGG" id="daer:H9K75_07585"/>
<protein>
    <submittedName>
        <fullName evidence="7">TM2 domain-containing protein</fullName>
    </submittedName>
</protein>
<dbReference type="Pfam" id="PF05154">
    <property type="entry name" value="TM2"/>
    <property type="match status" value="1"/>
</dbReference>
<keyword evidence="2 5" id="KW-0812">Transmembrane</keyword>
<keyword evidence="3 5" id="KW-1133">Transmembrane helix</keyword>
<dbReference type="AlphaFoldDB" id="A0A7H0GNA4"/>
<feature type="transmembrane region" description="Helical" evidence="5">
    <location>
        <begin position="66"/>
        <end position="91"/>
    </location>
</feature>
<comment type="subcellular location">
    <subcellularLocation>
        <location evidence="1">Membrane</location>
        <topology evidence="1">Multi-pass membrane protein</topology>
    </subcellularLocation>
</comment>
<dbReference type="Proteomes" id="UP000516028">
    <property type="component" value="Chromosome"/>
</dbReference>
<evidence type="ECO:0000256" key="2">
    <source>
        <dbReference type="ARBA" id="ARBA00022692"/>
    </source>
</evidence>
<dbReference type="GO" id="GO:0016020">
    <property type="term" value="C:membrane"/>
    <property type="evidence" value="ECO:0007669"/>
    <property type="project" value="UniProtKB-SubCell"/>
</dbReference>
<evidence type="ECO:0000256" key="1">
    <source>
        <dbReference type="ARBA" id="ARBA00004141"/>
    </source>
</evidence>
<proteinExistence type="predicted"/>
<sequence length="156" mass="17453">MTLTTSNATKNKTVAAWLAFVGGPLGLHRFYLYGWFDTLGWLLPIPTALGVYGIQRVMEYGQDDQFSWILVPLLGFTFAGCALRAILYGLMTPEKWNARFNPQSPLDAPAGQTRWATIFAIGLALMIGTAVLMASIAFSFQRYFEYQIEEARKISQ</sequence>
<evidence type="ECO:0000259" key="6">
    <source>
        <dbReference type="Pfam" id="PF05154"/>
    </source>
</evidence>
<evidence type="ECO:0000313" key="8">
    <source>
        <dbReference type="Proteomes" id="UP000516028"/>
    </source>
</evidence>
<keyword evidence="8" id="KW-1185">Reference proteome</keyword>
<feature type="transmembrane region" description="Helical" evidence="5">
    <location>
        <begin position="115"/>
        <end position="138"/>
    </location>
</feature>
<feature type="transmembrane region" description="Helical" evidence="5">
    <location>
        <begin position="30"/>
        <end position="54"/>
    </location>
</feature>
<evidence type="ECO:0000256" key="3">
    <source>
        <dbReference type="ARBA" id="ARBA00022989"/>
    </source>
</evidence>
<organism evidence="7 8">
    <name type="scientific">Diaphorobacter aerolatus</name>
    <dbReference type="NCBI Taxonomy" id="1288495"/>
    <lineage>
        <taxon>Bacteria</taxon>
        <taxon>Pseudomonadati</taxon>
        <taxon>Pseudomonadota</taxon>
        <taxon>Betaproteobacteria</taxon>
        <taxon>Burkholderiales</taxon>
        <taxon>Comamonadaceae</taxon>
        <taxon>Diaphorobacter</taxon>
    </lineage>
</organism>
<evidence type="ECO:0000256" key="4">
    <source>
        <dbReference type="ARBA" id="ARBA00023136"/>
    </source>
</evidence>
<accession>A0A7H0GNA4</accession>
<evidence type="ECO:0000313" key="7">
    <source>
        <dbReference type="EMBL" id="QNP49770.1"/>
    </source>
</evidence>
<dbReference type="InterPro" id="IPR007829">
    <property type="entry name" value="TM2"/>
</dbReference>
<feature type="domain" description="TM2" evidence="6">
    <location>
        <begin position="9"/>
        <end position="43"/>
    </location>
</feature>
<gene>
    <name evidence="7" type="ORF">H9K75_07585</name>
</gene>
<reference evidence="7 8" key="1">
    <citation type="submission" date="2020-08" db="EMBL/GenBank/DDBJ databases">
        <title>Genome sequence of Diaphorobacter aerolatus KACC 16536T.</title>
        <authorList>
            <person name="Hyun D.-W."/>
            <person name="Bae J.-W."/>
        </authorList>
    </citation>
    <scope>NUCLEOTIDE SEQUENCE [LARGE SCALE GENOMIC DNA]</scope>
    <source>
        <strain evidence="7 8">KACC 16536</strain>
    </source>
</reference>
<dbReference type="EMBL" id="CP060783">
    <property type="protein sequence ID" value="QNP49770.1"/>
    <property type="molecule type" value="Genomic_DNA"/>
</dbReference>
<name>A0A7H0GNA4_9BURK</name>
<keyword evidence="4 5" id="KW-0472">Membrane</keyword>